<feature type="domain" description="Solute-binding protein family 3/N-terminal" evidence="1">
    <location>
        <begin position="2"/>
        <end position="222"/>
    </location>
</feature>
<name>A0A0C2UAN1_PARME</name>
<dbReference type="Pfam" id="PF00497">
    <property type="entry name" value="SBP_bac_3"/>
    <property type="match status" value="1"/>
</dbReference>
<dbReference type="SMART" id="SM00062">
    <property type="entry name" value="PBPb"/>
    <property type="match status" value="1"/>
</dbReference>
<dbReference type="AlphaFoldDB" id="A0A0C2UAN1"/>
<dbReference type="Proteomes" id="UP000031971">
    <property type="component" value="Unassembled WGS sequence"/>
</dbReference>
<evidence type="ECO:0000313" key="3">
    <source>
        <dbReference type="Proteomes" id="UP000031971"/>
    </source>
</evidence>
<dbReference type="SUPFAM" id="SSF53850">
    <property type="entry name" value="Periplasmic binding protein-like II"/>
    <property type="match status" value="1"/>
</dbReference>
<dbReference type="PANTHER" id="PTHR38834:SF3">
    <property type="entry name" value="SOLUTE-BINDING PROTEIN FAMILY 3_N-TERMINAL DOMAIN-CONTAINING PROTEIN"/>
    <property type="match status" value="1"/>
</dbReference>
<dbReference type="InterPro" id="IPR001638">
    <property type="entry name" value="Solute-binding_3/MltF_N"/>
</dbReference>
<keyword evidence="3" id="KW-1185">Reference proteome</keyword>
<evidence type="ECO:0000313" key="2">
    <source>
        <dbReference type="EMBL" id="KIL98542.1"/>
    </source>
</evidence>
<comment type="caution">
    <text evidence="2">The sequence shown here is derived from an EMBL/GenBank/DDBJ whole genome shotgun (WGS) entry which is preliminary data.</text>
</comment>
<protein>
    <submittedName>
        <fullName evidence="2">ABC-type amino acid transport/signal transduction systems periplasmic component/domain</fullName>
    </submittedName>
</protein>
<reference evidence="2 3" key="1">
    <citation type="submission" date="2015-01" db="EMBL/GenBank/DDBJ databases">
        <title>Genome Sequence of Magnetospirillum magnetotacticum Strain MS-1.</title>
        <authorList>
            <person name="Marinov G.K."/>
            <person name="Smalley M.D."/>
            <person name="DeSalvo G."/>
        </authorList>
    </citation>
    <scope>NUCLEOTIDE SEQUENCE [LARGE SCALE GENOMIC DNA]</scope>
    <source>
        <strain evidence="2 3">MS-1</strain>
    </source>
</reference>
<accession>A0A0C2UAN1</accession>
<dbReference type="EMBL" id="JXSL01000027">
    <property type="protein sequence ID" value="KIL98542.1"/>
    <property type="molecule type" value="Genomic_DNA"/>
</dbReference>
<dbReference type="PANTHER" id="PTHR38834">
    <property type="entry name" value="PERIPLASMIC SUBSTRATE BINDING PROTEIN FAMILY 3"/>
    <property type="match status" value="1"/>
</dbReference>
<proteinExistence type="predicted"/>
<evidence type="ECO:0000259" key="1">
    <source>
        <dbReference type="SMART" id="SM00062"/>
    </source>
</evidence>
<organism evidence="2 3">
    <name type="scientific">Paramagnetospirillum magnetotacticum MS-1</name>
    <dbReference type="NCBI Taxonomy" id="272627"/>
    <lineage>
        <taxon>Bacteria</taxon>
        <taxon>Pseudomonadati</taxon>
        <taxon>Pseudomonadota</taxon>
        <taxon>Alphaproteobacteria</taxon>
        <taxon>Rhodospirillales</taxon>
        <taxon>Magnetospirillaceae</taxon>
        <taxon>Paramagnetospirillum</taxon>
    </lineage>
</organism>
<dbReference type="Gene3D" id="3.40.190.10">
    <property type="entry name" value="Periplasmic binding protein-like II"/>
    <property type="match status" value="2"/>
</dbReference>
<sequence length="232" mass="25857">MTIGAYDYPPFGFAENSQQTGYSLDILKEAVRRAGLSFSIEDFPVVRATELLHGTPNFIIAGTLTPEAVVRYGSSHWPFCFETASHALLVKADSPYNRLEDIPRSASIGAFLGYTLKKHFTELGYDLQLASENWQVAEMLVRGRVEAWATFESSAYYLMEAKNIPLNSVRSIPIKQFPFCAIASRGTNPEVLTRLRAAYLSMEADGTRKAIRSRYARFLGADNPYSAIPKLP</sequence>
<dbReference type="STRING" id="272627.CCC_01992"/>
<gene>
    <name evidence="2" type="ORF">CCC_01992</name>
</gene>